<dbReference type="InterPro" id="IPR003790">
    <property type="entry name" value="GHL10"/>
</dbReference>
<sequence length="510" mass="58174">MLTRILASAAFAIVSAGMLMAAPGANEAATTDIPKIQREFRGVWVATVANIDWPSTRGLSAEEQKKELIAILDKAVELNLNAIVLQVRPACDALYESKLEPWSPFLTGVMGKAPEPYYDPLQFAVEECHKRGLELHAWFNPYRALHPSYKGEIPPNHISKTHPEVVKKYGQYLWLDPGAKVVQDHSLAVMLDVVRRYDIDGVHMDDYFYPYPEKDKKTDQEIPFPDEETYAAYKKAGGTLSLQDWRRDNVNKFVKRLYDGVKKEKPWVKVGLSPFGIWKPGYPPQIKGFNQYEKLYADARLWFQKGWVDYFTPQLYWRIAAPDQSYVLLLKWWWEQNLSKRHLWPGLYTSRVGEKGKNAWQPDEIINQIKWSRILTENPGQVHFSMAAFMSNRLQINEELTTSGAVYAQPALVPALPWLDAVPPAAPKVRVEPAASGEGLKVVVEHPKPKDVRVWTLRAKRGTKWDVKVLPEAVREYEFVAAENQPLPSLILVTAVDRCGNESKEVRVQP</sequence>
<dbReference type="Proteomes" id="UP000262583">
    <property type="component" value="Chromosome"/>
</dbReference>
<dbReference type="AlphaFoldDB" id="A0A2Z4Y5T8"/>
<keyword evidence="4" id="KW-0378">Hydrolase</keyword>
<evidence type="ECO:0000313" key="4">
    <source>
        <dbReference type="EMBL" id="AXA36316.1"/>
    </source>
</evidence>
<dbReference type="PANTHER" id="PTHR43405:SF1">
    <property type="entry name" value="GLYCOSYL HYDROLASE DIGH"/>
    <property type="match status" value="1"/>
</dbReference>
<evidence type="ECO:0000259" key="3">
    <source>
        <dbReference type="Pfam" id="PF02638"/>
    </source>
</evidence>
<dbReference type="Pfam" id="PF02638">
    <property type="entry name" value="GHL10"/>
    <property type="match status" value="1"/>
</dbReference>
<evidence type="ECO:0000256" key="2">
    <source>
        <dbReference type="SAM" id="SignalP"/>
    </source>
</evidence>
<dbReference type="GO" id="GO:0016787">
    <property type="term" value="F:hydrolase activity"/>
    <property type="evidence" value="ECO:0007669"/>
    <property type="project" value="UniProtKB-KW"/>
</dbReference>
<dbReference type="InterPro" id="IPR017853">
    <property type="entry name" value="GH"/>
</dbReference>
<gene>
    <name evidence="4" type="ORF">BRCON_1539</name>
</gene>
<dbReference type="EMBL" id="CP030759">
    <property type="protein sequence ID" value="AXA36316.1"/>
    <property type="molecule type" value="Genomic_DNA"/>
</dbReference>
<protein>
    <submittedName>
        <fullName evidence="4">Glycosyl hydrolase-like 10</fullName>
    </submittedName>
</protein>
<dbReference type="InterPro" id="IPR052177">
    <property type="entry name" value="Divisome_Glycosyl_Hydrolase"/>
</dbReference>
<feature type="chain" id="PRO_5016454576" evidence="2">
    <location>
        <begin position="22"/>
        <end position="510"/>
    </location>
</feature>
<evidence type="ECO:0000313" key="5">
    <source>
        <dbReference type="Proteomes" id="UP000262583"/>
    </source>
</evidence>
<organism evidence="4 5">
    <name type="scientific">Sumerlaea chitinivorans</name>
    <dbReference type="NCBI Taxonomy" id="2250252"/>
    <lineage>
        <taxon>Bacteria</taxon>
        <taxon>Candidatus Sumerlaeota</taxon>
        <taxon>Candidatus Sumerlaeia</taxon>
        <taxon>Candidatus Sumerlaeales</taxon>
        <taxon>Candidatus Sumerlaeaceae</taxon>
        <taxon>Candidatus Sumerlaea</taxon>
    </lineage>
</organism>
<proteinExistence type="predicted"/>
<keyword evidence="1 2" id="KW-0732">Signal</keyword>
<dbReference type="SUPFAM" id="SSF51445">
    <property type="entry name" value="(Trans)glycosidases"/>
    <property type="match status" value="1"/>
</dbReference>
<name>A0A2Z4Y5T8_SUMC1</name>
<feature type="signal peptide" evidence="2">
    <location>
        <begin position="1"/>
        <end position="21"/>
    </location>
</feature>
<dbReference type="KEGG" id="schv:BRCON_1539"/>
<evidence type="ECO:0000256" key="1">
    <source>
        <dbReference type="ARBA" id="ARBA00022729"/>
    </source>
</evidence>
<dbReference type="Gene3D" id="3.20.20.80">
    <property type="entry name" value="Glycosidases"/>
    <property type="match status" value="1"/>
</dbReference>
<feature type="domain" description="Glycosyl hydrolase-like 10" evidence="3">
    <location>
        <begin position="39"/>
        <end position="357"/>
    </location>
</feature>
<reference evidence="4 5" key="1">
    <citation type="submission" date="2018-05" db="EMBL/GenBank/DDBJ databases">
        <title>A metagenomic window into the 2 km-deep terrestrial subsurface aquifer revealed taxonomically and functionally diverse microbial community comprising novel uncultured bacterial lineages.</title>
        <authorList>
            <person name="Kadnikov V.V."/>
            <person name="Mardanov A.V."/>
            <person name="Beletsky A.V."/>
            <person name="Banks D."/>
            <person name="Pimenov N.V."/>
            <person name="Frank Y.A."/>
            <person name="Karnachuk O.V."/>
            <person name="Ravin N.V."/>
        </authorList>
    </citation>
    <scope>NUCLEOTIDE SEQUENCE [LARGE SCALE GENOMIC DNA]</scope>
    <source>
        <strain evidence="4">BY</strain>
    </source>
</reference>
<dbReference type="PANTHER" id="PTHR43405">
    <property type="entry name" value="GLYCOSYL HYDROLASE DIGH"/>
    <property type="match status" value="1"/>
</dbReference>
<accession>A0A2Z4Y5T8</accession>